<organism evidence="2">
    <name type="scientific">Alsobacter sp. KACC 23698</name>
    <dbReference type="NCBI Taxonomy" id="3149229"/>
    <lineage>
        <taxon>Bacteria</taxon>
        <taxon>Pseudomonadati</taxon>
        <taxon>Pseudomonadota</taxon>
        <taxon>Alphaproteobacteria</taxon>
        <taxon>Hyphomicrobiales</taxon>
        <taxon>Alsobacteraceae</taxon>
        <taxon>Alsobacter</taxon>
    </lineage>
</organism>
<keyword evidence="2" id="KW-0378">Hydrolase</keyword>
<sequence length="264" mass="27278">MMDVRTIEISGSGLTAAQTGAGPDLLVIHSLLADRAAFDAVLPWLAERFRVTLVNLPGFHGSRVIEPGIDAYADHVATVFEGAGIAPGATVLANGFGGTVALAMVLRHPSLVGRMVLSDAAAGFPPAGADAFRIMAEKVTTEGIASVATISANRVFHPAYLAQHPEAVDERRAVLLAMQPAAFVAACRTLMGTDLVPELGRIQVPTLVVCGELDAATPPALCRQIADGVPGATYVELPGCGHCPPLEQPEAFIAAVRDFLAAAA</sequence>
<name>A0AAU7J9W1_9HYPH</name>
<dbReference type="Pfam" id="PF12697">
    <property type="entry name" value="Abhydrolase_6"/>
    <property type="match status" value="1"/>
</dbReference>
<dbReference type="InterPro" id="IPR000073">
    <property type="entry name" value="AB_hydrolase_1"/>
</dbReference>
<evidence type="ECO:0000259" key="1">
    <source>
        <dbReference type="Pfam" id="PF12697"/>
    </source>
</evidence>
<dbReference type="RefSeq" id="WP_406853754.1">
    <property type="nucleotide sequence ID" value="NZ_CP157484.1"/>
</dbReference>
<proteinExistence type="predicted"/>
<dbReference type="SUPFAM" id="SSF53474">
    <property type="entry name" value="alpha/beta-Hydrolases"/>
    <property type="match status" value="1"/>
</dbReference>
<accession>A0AAU7J9W1</accession>
<dbReference type="Gene3D" id="3.40.50.1820">
    <property type="entry name" value="alpha/beta hydrolase"/>
    <property type="match status" value="1"/>
</dbReference>
<dbReference type="GO" id="GO:0016787">
    <property type="term" value="F:hydrolase activity"/>
    <property type="evidence" value="ECO:0007669"/>
    <property type="project" value="UniProtKB-KW"/>
</dbReference>
<protein>
    <submittedName>
        <fullName evidence="2">Alpha/beta fold hydrolase</fullName>
    </submittedName>
</protein>
<evidence type="ECO:0000313" key="2">
    <source>
        <dbReference type="EMBL" id="XBO36935.1"/>
    </source>
</evidence>
<dbReference type="InterPro" id="IPR029058">
    <property type="entry name" value="AB_hydrolase_fold"/>
</dbReference>
<dbReference type="PANTHER" id="PTHR43194">
    <property type="entry name" value="HYDROLASE ALPHA/BETA FOLD FAMILY"/>
    <property type="match status" value="1"/>
</dbReference>
<feature type="domain" description="AB hydrolase-1" evidence="1">
    <location>
        <begin position="26"/>
        <end position="255"/>
    </location>
</feature>
<reference evidence="2" key="1">
    <citation type="submission" date="2024-05" db="EMBL/GenBank/DDBJ databases">
        <authorList>
            <person name="Kim S."/>
            <person name="Heo J."/>
            <person name="Choi H."/>
            <person name="Choi Y."/>
            <person name="Kwon S.-W."/>
            <person name="Kim Y."/>
        </authorList>
    </citation>
    <scope>NUCLEOTIDE SEQUENCE</scope>
    <source>
        <strain evidence="2">KACC 23698</strain>
    </source>
</reference>
<gene>
    <name evidence="2" type="ORF">ABEG18_14425</name>
</gene>
<dbReference type="AlphaFoldDB" id="A0AAU7J9W1"/>
<dbReference type="PRINTS" id="PR00111">
    <property type="entry name" value="ABHYDROLASE"/>
</dbReference>
<dbReference type="PANTHER" id="PTHR43194:SF2">
    <property type="entry name" value="PEROXISOMAL MEMBRANE PROTEIN LPX1"/>
    <property type="match status" value="1"/>
</dbReference>
<dbReference type="EMBL" id="CP157484">
    <property type="protein sequence ID" value="XBO36935.1"/>
    <property type="molecule type" value="Genomic_DNA"/>
</dbReference>
<dbReference type="InterPro" id="IPR050228">
    <property type="entry name" value="Carboxylesterase_BioH"/>
</dbReference>